<dbReference type="GO" id="GO:0009003">
    <property type="term" value="F:signal peptidase activity"/>
    <property type="evidence" value="ECO:0007669"/>
    <property type="project" value="UniProtKB-EC"/>
</dbReference>
<gene>
    <name evidence="8" type="primary">lepB</name>
    <name evidence="8" type="ORF">LHJ74_11960</name>
</gene>
<evidence type="ECO:0000256" key="1">
    <source>
        <dbReference type="ARBA" id="ARBA00004401"/>
    </source>
</evidence>
<organism evidence="8 9">
    <name type="scientific">Streptomyces gossypii</name>
    <dbReference type="NCBI Taxonomy" id="2883101"/>
    <lineage>
        <taxon>Bacteria</taxon>
        <taxon>Bacillati</taxon>
        <taxon>Actinomycetota</taxon>
        <taxon>Actinomycetes</taxon>
        <taxon>Kitasatosporales</taxon>
        <taxon>Streptomycetaceae</taxon>
        <taxon>Streptomyces</taxon>
    </lineage>
</organism>
<comment type="subcellular location">
    <subcellularLocation>
        <location evidence="1">Cell membrane</location>
        <topology evidence="1">Single-pass type II membrane protein</topology>
    </subcellularLocation>
    <subcellularLocation>
        <location evidence="5">Membrane</location>
        <topology evidence="5">Single-pass type II membrane protein</topology>
    </subcellularLocation>
</comment>
<protein>
    <recommendedName>
        <fullName evidence="5">Signal peptidase I</fullName>
        <ecNumber evidence="5">3.4.21.89</ecNumber>
    </recommendedName>
</protein>
<dbReference type="SUPFAM" id="SSF51306">
    <property type="entry name" value="LexA/Signal peptidase"/>
    <property type="match status" value="1"/>
</dbReference>
<accession>A0ABT2JSC5</accession>
<keyword evidence="4 5" id="KW-0378">Hydrolase</keyword>
<dbReference type="Pfam" id="PF10502">
    <property type="entry name" value="Peptidase_S26"/>
    <property type="match status" value="2"/>
</dbReference>
<dbReference type="Proteomes" id="UP001156389">
    <property type="component" value="Unassembled WGS sequence"/>
</dbReference>
<evidence type="ECO:0000313" key="8">
    <source>
        <dbReference type="EMBL" id="MCT2590613.1"/>
    </source>
</evidence>
<reference evidence="8 9" key="1">
    <citation type="submission" date="2021-10" db="EMBL/GenBank/DDBJ databases">
        <title>Streptomyces gossypii sp. nov., isolated from soil collected from cotton field.</title>
        <authorList>
            <person name="Ge X."/>
            <person name="Chen X."/>
            <person name="Liu W."/>
        </authorList>
    </citation>
    <scope>NUCLEOTIDE SEQUENCE [LARGE SCALE GENOMIC DNA]</scope>
    <source>
        <strain evidence="8 9">N2-109</strain>
    </source>
</reference>
<keyword evidence="3 5" id="KW-0645">Protease</keyword>
<dbReference type="NCBIfam" id="TIGR02227">
    <property type="entry name" value="sigpep_I_bact"/>
    <property type="match status" value="1"/>
</dbReference>
<dbReference type="InterPro" id="IPR000223">
    <property type="entry name" value="Pept_S26A_signal_pept_1"/>
</dbReference>
<feature type="region of interest" description="Disordered" evidence="6">
    <location>
        <begin position="91"/>
        <end position="111"/>
    </location>
</feature>
<comment type="caution">
    <text evidence="8">The sequence shown here is derived from an EMBL/GenBank/DDBJ whole genome shotgun (WGS) entry which is preliminary data.</text>
</comment>
<evidence type="ECO:0000256" key="6">
    <source>
        <dbReference type="SAM" id="MobiDB-lite"/>
    </source>
</evidence>
<evidence type="ECO:0000313" key="9">
    <source>
        <dbReference type="Proteomes" id="UP001156389"/>
    </source>
</evidence>
<dbReference type="PANTHER" id="PTHR43390">
    <property type="entry name" value="SIGNAL PEPTIDASE I"/>
    <property type="match status" value="1"/>
</dbReference>
<comment type="catalytic activity">
    <reaction evidence="5">
        <text>Cleavage of hydrophobic, N-terminal signal or leader sequences from secreted and periplasmic proteins.</text>
        <dbReference type="EC" id="3.4.21.89"/>
    </reaction>
</comment>
<dbReference type="InterPro" id="IPR036286">
    <property type="entry name" value="LexA/Signal_pep-like_sf"/>
</dbReference>
<name>A0ABT2JSC5_9ACTN</name>
<dbReference type="EC" id="3.4.21.89" evidence="5"/>
<evidence type="ECO:0000256" key="4">
    <source>
        <dbReference type="ARBA" id="ARBA00022801"/>
    </source>
</evidence>
<dbReference type="RefSeq" id="WP_260217942.1">
    <property type="nucleotide sequence ID" value="NZ_JAJAGO010000005.1"/>
</dbReference>
<dbReference type="PANTHER" id="PTHR43390:SF1">
    <property type="entry name" value="CHLOROPLAST PROCESSING PEPTIDASE"/>
    <property type="match status" value="1"/>
</dbReference>
<evidence type="ECO:0000256" key="3">
    <source>
        <dbReference type="ARBA" id="ARBA00022670"/>
    </source>
</evidence>
<sequence length="149" mass="15583">MRLLITAPAACLLATGLAAGYLRRTFVVVAVQGSSMAPTLQDGERVVVRRRLLTQLRRGDVVVLRPPDPSGVPAGDPPTTGWNIKRVAALPGDPVPEESTGALPGTHVPPGSLVVLGDNSHSIDSRHRGFFSGERVLGKAVRRLGGAAL</sequence>
<feature type="domain" description="Peptidase S26" evidence="7">
    <location>
        <begin position="105"/>
        <end position="141"/>
    </location>
</feature>
<dbReference type="Gene3D" id="2.10.109.10">
    <property type="entry name" value="Umud Fragment, subunit A"/>
    <property type="match status" value="1"/>
</dbReference>
<dbReference type="InterPro" id="IPR019756">
    <property type="entry name" value="Pept_S26A_signal_pept_1_Ser-AS"/>
</dbReference>
<proteinExistence type="inferred from homology"/>
<evidence type="ECO:0000259" key="7">
    <source>
        <dbReference type="Pfam" id="PF10502"/>
    </source>
</evidence>
<dbReference type="InterPro" id="IPR019533">
    <property type="entry name" value="Peptidase_S26"/>
</dbReference>
<dbReference type="PRINTS" id="PR00727">
    <property type="entry name" value="LEADERPTASE"/>
</dbReference>
<feature type="domain" description="Peptidase S26" evidence="7">
    <location>
        <begin position="10"/>
        <end position="95"/>
    </location>
</feature>
<keyword evidence="9" id="KW-1185">Reference proteome</keyword>
<evidence type="ECO:0000256" key="5">
    <source>
        <dbReference type="RuleBase" id="RU362042"/>
    </source>
</evidence>
<dbReference type="EMBL" id="JAJAGO010000005">
    <property type="protein sequence ID" value="MCT2590613.1"/>
    <property type="molecule type" value="Genomic_DNA"/>
</dbReference>
<evidence type="ECO:0000256" key="2">
    <source>
        <dbReference type="ARBA" id="ARBA00009370"/>
    </source>
</evidence>
<dbReference type="CDD" id="cd06530">
    <property type="entry name" value="S26_SPase_I"/>
    <property type="match status" value="1"/>
</dbReference>
<dbReference type="PROSITE" id="PS00501">
    <property type="entry name" value="SPASE_I_1"/>
    <property type="match status" value="1"/>
</dbReference>
<comment type="similarity">
    <text evidence="2 5">Belongs to the peptidase S26 family.</text>
</comment>